<dbReference type="PANTHER" id="PTHR35936:SF18">
    <property type="entry name" value="L-CYSTINE-BINDING PROTEIN TCYJ"/>
    <property type="match status" value="1"/>
</dbReference>
<dbReference type="Proteomes" id="UP000241209">
    <property type="component" value="Unassembled WGS sequence"/>
</dbReference>
<dbReference type="OrthoDB" id="8613538at2"/>
<organism evidence="3 4">
    <name type="scientific">Mammaliicoccus vitulinus</name>
    <dbReference type="NCBI Taxonomy" id="71237"/>
    <lineage>
        <taxon>Bacteria</taxon>
        <taxon>Bacillati</taxon>
        <taxon>Bacillota</taxon>
        <taxon>Bacilli</taxon>
        <taxon>Bacillales</taxon>
        <taxon>Staphylococcaceae</taxon>
        <taxon>Mammaliicoccus</taxon>
    </lineage>
</organism>
<dbReference type="InterPro" id="IPR001638">
    <property type="entry name" value="Solute-binding_3/MltF_N"/>
</dbReference>
<comment type="caution">
    <text evidence="3">The sequence shown here is derived from an EMBL/GenBank/DDBJ whole genome shotgun (WGS) entry which is preliminary data.</text>
</comment>
<dbReference type="EMBL" id="PZFK01000004">
    <property type="protein sequence ID" value="PTI30566.1"/>
    <property type="molecule type" value="Genomic_DNA"/>
</dbReference>
<dbReference type="AlphaFoldDB" id="A0A2T4PVZ5"/>
<accession>A0A2T4PVZ5</accession>
<evidence type="ECO:0000259" key="2">
    <source>
        <dbReference type="SMART" id="SM00062"/>
    </source>
</evidence>
<evidence type="ECO:0000313" key="3">
    <source>
        <dbReference type="EMBL" id="PTI30566.1"/>
    </source>
</evidence>
<dbReference type="PANTHER" id="PTHR35936">
    <property type="entry name" value="MEMBRANE-BOUND LYTIC MUREIN TRANSGLYCOSYLASE F"/>
    <property type="match status" value="1"/>
</dbReference>
<proteinExistence type="predicted"/>
<dbReference type="RefSeq" id="WP_107536745.1">
    <property type="nucleotide sequence ID" value="NZ_BMDF01000013.1"/>
</dbReference>
<protein>
    <submittedName>
        <fullName evidence="3">Amino acid ABC transporter substrate-binding protein</fullName>
    </submittedName>
</protein>
<evidence type="ECO:0000256" key="1">
    <source>
        <dbReference type="ARBA" id="ARBA00022729"/>
    </source>
</evidence>
<dbReference type="Pfam" id="PF00497">
    <property type="entry name" value="SBP_bac_3"/>
    <property type="match status" value="1"/>
</dbReference>
<evidence type="ECO:0000313" key="4">
    <source>
        <dbReference type="Proteomes" id="UP000241209"/>
    </source>
</evidence>
<dbReference type="Gene3D" id="3.40.190.10">
    <property type="entry name" value="Periplasmic binding protein-like II"/>
    <property type="match status" value="2"/>
</dbReference>
<sequence>MRYIKFLIVSLLIISLSGCGPITKENDHKKVIKVALSAEVNPPFLYTDSDNNPIGYDMDYMKMLEKKLPQYDFQYEFGEEESNVVGIGVGKFDMGINWFFKTPEREQKFLYQKEPYVYSLTTLIVHNDTHDIESLDDLHNKRLTPMAPSGGLYSILTGYNKSHKQPIDIDEIHKVSNGENFKMIESKRRDAMFLNLTTYQAIQKELNADVKVGGVVSKESIHVLYNKKNTRLQKDIDKATKELKEDGSLEQLSKKWFSFNVFDDKESLNDIKDRL</sequence>
<gene>
    <name evidence="3" type="ORF">BU072_02415</name>
</gene>
<dbReference type="GeneID" id="64115606"/>
<feature type="domain" description="Solute-binding protein family 3/N-terminal" evidence="2">
    <location>
        <begin position="31"/>
        <end position="260"/>
    </location>
</feature>
<dbReference type="PROSITE" id="PS51257">
    <property type="entry name" value="PROKAR_LIPOPROTEIN"/>
    <property type="match status" value="1"/>
</dbReference>
<dbReference type="STRING" id="1167632.GCA_000286335_02292"/>
<keyword evidence="1" id="KW-0732">Signal</keyword>
<name>A0A2T4PVZ5_9STAP</name>
<reference evidence="3 4" key="1">
    <citation type="journal article" date="2016" name="Front. Microbiol.">
        <title>Comprehensive Phylogenetic Analysis of Bovine Non-aureus Staphylococci Species Based on Whole-Genome Sequencing.</title>
        <authorList>
            <person name="Naushad S."/>
            <person name="Barkema H.W."/>
            <person name="Luby C."/>
            <person name="Condas L.A."/>
            <person name="Nobrega D.B."/>
            <person name="Carson D.A."/>
            <person name="De Buck J."/>
        </authorList>
    </citation>
    <scope>NUCLEOTIDE SEQUENCE [LARGE SCALE GENOMIC DNA]</scope>
    <source>
        <strain evidence="3 4">SNUC 2204</strain>
    </source>
</reference>
<dbReference type="SUPFAM" id="SSF53850">
    <property type="entry name" value="Periplasmic binding protein-like II"/>
    <property type="match status" value="1"/>
</dbReference>
<dbReference type="SMART" id="SM00062">
    <property type="entry name" value="PBPb"/>
    <property type="match status" value="1"/>
</dbReference>